<keyword evidence="1" id="KW-0812">Transmembrane</keyword>
<organism evidence="2 3">
    <name type="scientific">Paenibacillus plantarum</name>
    <dbReference type="NCBI Taxonomy" id="2654975"/>
    <lineage>
        <taxon>Bacteria</taxon>
        <taxon>Bacillati</taxon>
        <taxon>Bacillota</taxon>
        <taxon>Bacilli</taxon>
        <taxon>Bacillales</taxon>
        <taxon>Paenibacillaceae</taxon>
        <taxon>Paenibacillus</taxon>
    </lineage>
</organism>
<accession>A0ABX1X2W3</accession>
<feature type="transmembrane region" description="Helical" evidence="1">
    <location>
        <begin position="64"/>
        <end position="97"/>
    </location>
</feature>
<reference evidence="2 3" key="1">
    <citation type="submission" date="2019-10" db="EMBL/GenBank/DDBJ databases">
        <title>Description of Paenibacillus humi sp. nov.</title>
        <authorList>
            <person name="Carlier A."/>
            <person name="Qi S."/>
        </authorList>
    </citation>
    <scope>NUCLEOTIDE SEQUENCE [LARGE SCALE GENOMIC DNA]</scope>
    <source>
        <strain evidence="2 3">LMG 31461</strain>
    </source>
</reference>
<protein>
    <submittedName>
        <fullName evidence="2">Uncharacterized protein</fullName>
    </submittedName>
</protein>
<keyword evidence="1" id="KW-0472">Membrane</keyword>
<dbReference type="RefSeq" id="WP_171628563.1">
    <property type="nucleotide sequence ID" value="NZ_WHNY01000005.1"/>
</dbReference>
<gene>
    <name evidence="2" type="ORF">GC096_01610</name>
</gene>
<name>A0ABX1X2W3_9BACL</name>
<proteinExistence type="predicted"/>
<dbReference type="EMBL" id="WHNY01000005">
    <property type="protein sequence ID" value="NOU62742.1"/>
    <property type="molecule type" value="Genomic_DNA"/>
</dbReference>
<evidence type="ECO:0000256" key="1">
    <source>
        <dbReference type="SAM" id="Phobius"/>
    </source>
</evidence>
<dbReference type="Proteomes" id="UP000653578">
    <property type="component" value="Unassembled WGS sequence"/>
</dbReference>
<sequence length="103" mass="11305">MLFPSVIMLLASVVFSVAPTFLPLYLESQGMHSAPLYFLTETAVLILIRFFGRKHIPSSDTYPKWLVVPLIVCFTLSPALLAISISTPVFVCSGLALSLLYPT</sequence>
<comment type="caution">
    <text evidence="2">The sequence shown here is derived from an EMBL/GenBank/DDBJ whole genome shotgun (WGS) entry which is preliminary data.</text>
</comment>
<evidence type="ECO:0000313" key="2">
    <source>
        <dbReference type="EMBL" id="NOU62742.1"/>
    </source>
</evidence>
<keyword evidence="1" id="KW-1133">Transmembrane helix</keyword>
<feature type="transmembrane region" description="Helical" evidence="1">
    <location>
        <begin position="7"/>
        <end position="26"/>
    </location>
</feature>
<keyword evidence="3" id="KW-1185">Reference proteome</keyword>
<evidence type="ECO:0000313" key="3">
    <source>
        <dbReference type="Proteomes" id="UP000653578"/>
    </source>
</evidence>
<feature type="transmembrane region" description="Helical" evidence="1">
    <location>
        <begin position="32"/>
        <end position="52"/>
    </location>
</feature>